<sequence>MLKGVVLIDNEYRQIVKIVNVTKKKNTYCDNQGIFTIAVQSGDLIVFSSDGARDFDYNVPEKFDATDFISIKMTAKATALNEVVVTSHNAINEVSLGIVSKDQKKYTQAERRLQTTGDFKPIMLLGLLAGSMPLDPLINKINGRTKRVKKQIVVEKRISNIEKLSGYYNENFYVKELGICRQYVSGFKIYIVENNIFVQELEKGKTAMLRFMIIDFANKYKQNISCEDK</sequence>
<comment type="caution">
    <text evidence="1">The sequence shown here is derived from an EMBL/GenBank/DDBJ whole genome shotgun (WGS) entry which is preliminary data.</text>
</comment>
<name>A0ABV4KC88_9FLAO</name>
<protein>
    <recommendedName>
        <fullName evidence="3">PPM-type phosphatase domain-containing protein</fullName>
    </recommendedName>
</protein>
<dbReference type="EMBL" id="JASMRN010000005">
    <property type="protein sequence ID" value="MEZ7515244.1"/>
    <property type="molecule type" value="Genomic_DNA"/>
</dbReference>
<evidence type="ECO:0008006" key="3">
    <source>
        <dbReference type="Google" id="ProtNLM"/>
    </source>
</evidence>
<organism evidence="1 2">
    <name type="scientific">Flavobacterium frigidarium</name>
    <dbReference type="NCBI Taxonomy" id="99286"/>
    <lineage>
        <taxon>Bacteria</taxon>
        <taxon>Pseudomonadati</taxon>
        <taxon>Bacteroidota</taxon>
        <taxon>Flavobacteriia</taxon>
        <taxon>Flavobacteriales</taxon>
        <taxon>Flavobacteriaceae</taxon>
        <taxon>Flavobacterium</taxon>
    </lineage>
</organism>
<gene>
    <name evidence="1" type="ORF">QO192_08110</name>
</gene>
<evidence type="ECO:0000313" key="2">
    <source>
        <dbReference type="Proteomes" id="UP001568894"/>
    </source>
</evidence>
<keyword evidence="2" id="KW-1185">Reference proteome</keyword>
<dbReference type="Proteomes" id="UP001568894">
    <property type="component" value="Unassembled WGS sequence"/>
</dbReference>
<reference evidence="1 2" key="1">
    <citation type="submission" date="2023-05" db="EMBL/GenBank/DDBJ databases">
        <title>Adaptations of aquatic viruses from atmosphere-close ecosystems of the Central Arctic Ocean.</title>
        <authorList>
            <person name="Rahlff J."/>
            <person name="Holmfeldt K."/>
        </authorList>
    </citation>
    <scope>NUCLEOTIDE SEQUENCE [LARGE SCALE GENOMIC DNA]</scope>
    <source>
        <strain evidence="1 2">Arc14</strain>
    </source>
</reference>
<evidence type="ECO:0000313" key="1">
    <source>
        <dbReference type="EMBL" id="MEZ7515244.1"/>
    </source>
</evidence>
<dbReference type="RefSeq" id="WP_371569599.1">
    <property type="nucleotide sequence ID" value="NZ_JASMRN010000005.1"/>
</dbReference>
<proteinExistence type="predicted"/>
<accession>A0ABV4KC88</accession>